<evidence type="ECO:0000313" key="2">
    <source>
        <dbReference type="EMBL" id="GID52199.1"/>
    </source>
</evidence>
<reference evidence="2 3" key="1">
    <citation type="submission" date="2021-01" db="EMBL/GenBank/DDBJ databases">
        <title>Whole genome shotgun sequence of Actinoplanes couchii NBRC 106145.</title>
        <authorList>
            <person name="Komaki H."/>
            <person name="Tamura T."/>
        </authorList>
    </citation>
    <scope>NUCLEOTIDE SEQUENCE [LARGE SCALE GENOMIC DNA]</scope>
    <source>
        <strain evidence="2 3">NBRC 106145</strain>
    </source>
</reference>
<proteinExistence type="predicted"/>
<gene>
    <name evidence="2" type="ORF">Aco03nite_006030</name>
</gene>
<evidence type="ECO:0000313" key="3">
    <source>
        <dbReference type="Proteomes" id="UP000612282"/>
    </source>
</evidence>
<dbReference type="PANTHER" id="PTHR35446:SF2">
    <property type="entry name" value="CARBOXYMUCONOLACTONE DECARBOXYLASE-LIKE DOMAIN-CONTAINING PROTEIN"/>
    <property type="match status" value="1"/>
</dbReference>
<accession>A0ABQ3X173</accession>
<name>A0ABQ3X173_9ACTN</name>
<keyword evidence="3" id="KW-1185">Reference proteome</keyword>
<dbReference type="EMBL" id="BOMG01000011">
    <property type="protein sequence ID" value="GID52199.1"/>
    <property type="molecule type" value="Genomic_DNA"/>
</dbReference>
<dbReference type="Pfam" id="PF02627">
    <property type="entry name" value="CMD"/>
    <property type="match status" value="1"/>
</dbReference>
<comment type="caution">
    <text evidence="2">The sequence shown here is derived from an EMBL/GenBank/DDBJ whole genome shotgun (WGS) entry which is preliminary data.</text>
</comment>
<dbReference type="Proteomes" id="UP000612282">
    <property type="component" value="Unassembled WGS sequence"/>
</dbReference>
<feature type="domain" description="Carboxymuconolactone decarboxylase-like" evidence="1">
    <location>
        <begin position="42"/>
        <end position="113"/>
    </location>
</feature>
<dbReference type="SUPFAM" id="SSF69118">
    <property type="entry name" value="AhpD-like"/>
    <property type="match status" value="1"/>
</dbReference>
<dbReference type="PANTHER" id="PTHR35446">
    <property type="entry name" value="SI:CH211-175M2.5"/>
    <property type="match status" value="1"/>
</dbReference>
<organism evidence="2 3">
    <name type="scientific">Actinoplanes couchii</name>
    <dbReference type="NCBI Taxonomy" id="403638"/>
    <lineage>
        <taxon>Bacteria</taxon>
        <taxon>Bacillati</taxon>
        <taxon>Actinomycetota</taxon>
        <taxon>Actinomycetes</taxon>
        <taxon>Micromonosporales</taxon>
        <taxon>Micromonosporaceae</taxon>
        <taxon>Actinoplanes</taxon>
    </lineage>
</organism>
<dbReference type="InterPro" id="IPR029032">
    <property type="entry name" value="AhpD-like"/>
</dbReference>
<dbReference type="InterPro" id="IPR003779">
    <property type="entry name" value="CMD-like"/>
</dbReference>
<protein>
    <submittedName>
        <fullName evidence="2">Alkyl hydroperoxide reductase AhpD</fullName>
    </submittedName>
</protein>
<dbReference type="RefSeq" id="WP_203793000.1">
    <property type="nucleotide sequence ID" value="NZ_BAAAQE010000020.1"/>
</dbReference>
<dbReference type="Gene3D" id="1.20.1290.10">
    <property type="entry name" value="AhpD-like"/>
    <property type="match status" value="1"/>
</dbReference>
<sequence>MTHLRTPTTSPLYDRVGEDVGYVPNFLRPFALQPGIHSAWESMLSTIKSGMTPLRYELVALAAARALNSRYCVLAHTAVVRDGLLNDPQLIAALTAPRDSGLPPAEVAVIEFATRIATEPSAATPAALDVLRNEGLSEEDIFHVVAAVAARQFFTTVLAATGTEPDDHYDDLDPALRTAILP</sequence>
<evidence type="ECO:0000259" key="1">
    <source>
        <dbReference type="Pfam" id="PF02627"/>
    </source>
</evidence>